<accession>A0A4R4D464</accession>
<dbReference type="Proteomes" id="UP000295023">
    <property type="component" value="Unassembled WGS sequence"/>
</dbReference>
<dbReference type="RefSeq" id="WP_132295869.1">
    <property type="nucleotide sequence ID" value="NZ_SKBM01000035.1"/>
</dbReference>
<dbReference type="EMBL" id="SKBM01000035">
    <property type="protein sequence ID" value="TCZ53932.1"/>
    <property type="molecule type" value="Genomic_DNA"/>
</dbReference>
<dbReference type="AlphaFoldDB" id="A0A4R4D464"/>
<sequence>MKRHSVQCGDFADYGDPEEEWVVTGFASAEAAQDYARRFIRAQIEDLRREAASAEELKRLYFQWGEYAGTEGFDSEAWVAHCIANPATRKQDTDYAALEPRP</sequence>
<dbReference type="OrthoDB" id="7275938at2"/>
<reference evidence="1 2" key="1">
    <citation type="submission" date="2019-03" db="EMBL/GenBank/DDBJ databases">
        <title>Paracraurococcus aquatilis NE82 genome sequence.</title>
        <authorList>
            <person name="Zhao Y."/>
            <person name="Du Z."/>
        </authorList>
    </citation>
    <scope>NUCLEOTIDE SEQUENCE [LARGE SCALE GENOMIC DNA]</scope>
    <source>
        <strain evidence="1 2">NE82</strain>
    </source>
</reference>
<proteinExistence type="predicted"/>
<protein>
    <submittedName>
        <fullName evidence="1">Uncharacterized protein</fullName>
    </submittedName>
</protein>
<comment type="caution">
    <text evidence="1">The sequence shown here is derived from an EMBL/GenBank/DDBJ whole genome shotgun (WGS) entry which is preliminary data.</text>
</comment>
<gene>
    <name evidence="1" type="ORF">EXY23_23860</name>
</gene>
<evidence type="ECO:0000313" key="2">
    <source>
        <dbReference type="Proteomes" id="UP000295023"/>
    </source>
</evidence>
<keyword evidence="2" id="KW-1185">Reference proteome</keyword>
<name>A0A4R4D464_9PROT</name>
<organism evidence="1 2">
    <name type="scientific">Roseicella aquatilis</name>
    <dbReference type="NCBI Taxonomy" id="2527868"/>
    <lineage>
        <taxon>Bacteria</taxon>
        <taxon>Pseudomonadati</taxon>
        <taxon>Pseudomonadota</taxon>
        <taxon>Alphaproteobacteria</taxon>
        <taxon>Acetobacterales</taxon>
        <taxon>Roseomonadaceae</taxon>
        <taxon>Roseicella</taxon>
    </lineage>
</organism>
<evidence type="ECO:0000313" key="1">
    <source>
        <dbReference type="EMBL" id="TCZ53932.1"/>
    </source>
</evidence>